<evidence type="ECO:0000313" key="4">
    <source>
        <dbReference type="EMBL" id="GMN36316.1"/>
    </source>
</evidence>
<reference evidence="4" key="1">
    <citation type="submission" date="2023-07" db="EMBL/GenBank/DDBJ databases">
        <title>draft genome sequence of fig (Ficus carica).</title>
        <authorList>
            <person name="Takahashi T."/>
            <person name="Nishimura K."/>
        </authorList>
    </citation>
    <scope>NUCLEOTIDE SEQUENCE</scope>
</reference>
<dbReference type="PANTHER" id="PTHR27005:SF522">
    <property type="entry name" value="NON-FUNCTIONAL PSEUDOKINASE ZED1-LIKE"/>
    <property type="match status" value="1"/>
</dbReference>
<dbReference type="PROSITE" id="PS50011">
    <property type="entry name" value="PROTEIN_KINASE_DOM"/>
    <property type="match status" value="1"/>
</dbReference>
<keyword evidence="2" id="KW-0067">ATP-binding</keyword>
<dbReference type="Gene3D" id="3.30.200.20">
    <property type="entry name" value="Phosphorylase Kinase, domain 1"/>
    <property type="match status" value="1"/>
</dbReference>
<evidence type="ECO:0000256" key="1">
    <source>
        <dbReference type="ARBA" id="ARBA00022741"/>
    </source>
</evidence>
<dbReference type="EMBL" id="BTGU01000006">
    <property type="protein sequence ID" value="GMN36316.1"/>
    <property type="molecule type" value="Genomic_DNA"/>
</dbReference>
<feature type="domain" description="Protein kinase" evidence="3">
    <location>
        <begin position="55"/>
        <end position="413"/>
    </location>
</feature>
<gene>
    <name evidence="4" type="ORF">TIFTF001_005913</name>
</gene>
<dbReference type="GO" id="GO:0004674">
    <property type="term" value="F:protein serine/threonine kinase activity"/>
    <property type="evidence" value="ECO:0007669"/>
    <property type="project" value="TreeGrafter"/>
</dbReference>
<dbReference type="InterPro" id="IPR000719">
    <property type="entry name" value="Prot_kinase_dom"/>
</dbReference>
<proteinExistence type="predicted"/>
<dbReference type="GO" id="GO:0005524">
    <property type="term" value="F:ATP binding"/>
    <property type="evidence" value="ECO:0007669"/>
    <property type="project" value="UniProtKB-KW"/>
</dbReference>
<dbReference type="Pfam" id="PF00069">
    <property type="entry name" value="Pkinase"/>
    <property type="match status" value="1"/>
</dbReference>
<dbReference type="SUPFAM" id="SSF56112">
    <property type="entry name" value="Protein kinase-like (PK-like)"/>
    <property type="match status" value="1"/>
</dbReference>
<sequence>MFPGLIRNKKDQREKEEAFFVKNGASVLEKLVSLLNGDCNPIRSYSAQQLQKATGDFRWLIHEGWNYNLYKGIHEEREISVKRFTSDCKDDDVLEKIANEVAIASRMSNHKNVLKLLGCCLETELPLLVYEFPALGNLGNHIYRPKDNQLPWELKLRIVTEVANAVAYLHYGLSRTIIHRNIKPINVFLDRNHVAKLFDFQDALPIPVGDSHIDAQVMGTFGFVAPEIAENGVAEDRGRTLSNPSTVLAELEFNQEKSSDGRYTEKSDVYSFGVLLLEVLVGDRSNIFIWDPAAPRNSINFFPLPGSHKRSSNSSYQTMDFCSGSSVRSDNFYGELVQEDCKSRQQEENRISVNSKFQIEAFHAKILEEYCEFDLQEENRTQVMEYVNLVRRCVKANPVHRPDMIEIGKRLGLIKNI</sequence>
<accession>A0AA88A2W4</accession>
<evidence type="ECO:0000256" key="2">
    <source>
        <dbReference type="ARBA" id="ARBA00022840"/>
    </source>
</evidence>
<protein>
    <recommendedName>
        <fullName evidence="3">Protein kinase domain-containing protein</fullName>
    </recommendedName>
</protein>
<dbReference type="AlphaFoldDB" id="A0AA88A2W4"/>
<comment type="caution">
    <text evidence="4">The sequence shown here is derived from an EMBL/GenBank/DDBJ whole genome shotgun (WGS) entry which is preliminary data.</text>
</comment>
<dbReference type="GO" id="GO:0007166">
    <property type="term" value="P:cell surface receptor signaling pathway"/>
    <property type="evidence" value="ECO:0007669"/>
    <property type="project" value="InterPro"/>
</dbReference>
<dbReference type="Proteomes" id="UP001187192">
    <property type="component" value="Unassembled WGS sequence"/>
</dbReference>
<keyword evidence="1" id="KW-0547">Nucleotide-binding</keyword>
<name>A0AA88A2W4_FICCA</name>
<keyword evidence="5" id="KW-1185">Reference proteome</keyword>
<organism evidence="4 5">
    <name type="scientific">Ficus carica</name>
    <name type="common">Common fig</name>
    <dbReference type="NCBI Taxonomy" id="3494"/>
    <lineage>
        <taxon>Eukaryota</taxon>
        <taxon>Viridiplantae</taxon>
        <taxon>Streptophyta</taxon>
        <taxon>Embryophyta</taxon>
        <taxon>Tracheophyta</taxon>
        <taxon>Spermatophyta</taxon>
        <taxon>Magnoliopsida</taxon>
        <taxon>eudicotyledons</taxon>
        <taxon>Gunneridae</taxon>
        <taxon>Pentapetalae</taxon>
        <taxon>rosids</taxon>
        <taxon>fabids</taxon>
        <taxon>Rosales</taxon>
        <taxon>Moraceae</taxon>
        <taxon>Ficeae</taxon>
        <taxon>Ficus</taxon>
    </lineage>
</organism>
<dbReference type="InterPro" id="IPR011009">
    <property type="entry name" value="Kinase-like_dom_sf"/>
</dbReference>
<evidence type="ECO:0000259" key="3">
    <source>
        <dbReference type="PROSITE" id="PS50011"/>
    </source>
</evidence>
<evidence type="ECO:0000313" key="5">
    <source>
        <dbReference type="Proteomes" id="UP001187192"/>
    </source>
</evidence>
<dbReference type="PANTHER" id="PTHR27005">
    <property type="entry name" value="WALL-ASSOCIATED RECEPTOR KINASE-LIKE 21"/>
    <property type="match status" value="1"/>
</dbReference>
<dbReference type="GO" id="GO:0005886">
    <property type="term" value="C:plasma membrane"/>
    <property type="evidence" value="ECO:0007669"/>
    <property type="project" value="TreeGrafter"/>
</dbReference>
<dbReference type="InterPro" id="IPR045274">
    <property type="entry name" value="WAK-like"/>
</dbReference>
<dbReference type="Gene3D" id="1.10.510.10">
    <property type="entry name" value="Transferase(Phosphotransferase) domain 1"/>
    <property type="match status" value="1"/>
</dbReference>